<feature type="region of interest" description="Disordered" evidence="1">
    <location>
        <begin position="80"/>
        <end position="116"/>
    </location>
</feature>
<sequence length="116" mass="12722">MALITPNPANPLPARASSVLHWWKMHEEDAEPTPGISLEHILKHLLETSIHQQVASQEVAQSLELATKELQELRRGPHAVAVPLPEPGYTDQEPTHEDDGGGRCGGIRDVRMDNGV</sequence>
<accession>A0AAE0V7R1</accession>
<dbReference type="AlphaFoldDB" id="A0AAE0V7R1"/>
<proteinExistence type="predicted"/>
<evidence type="ECO:0000313" key="2">
    <source>
        <dbReference type="EMBL" id="KAK3547921.1"/>
    </source>
</evidence>
<protein>
    <submittedName>
        <fullName evidence="2">Uncharacterized protein</fullName>
    </submittedName>
</protein>
<keyword evidence="3" id="KW-1185">Reference proteome</keyword>
<dbReference type="Proteomes" id="UP001274896">
    <property type="component" value="Unassembled WGS sequence"/>
</dbReference>
<name>A0AAE0V7R1_9TELE</name>
<gene>
    <name evidence="2" type="ORF">QTP70_001007</name>
</gene>
<evidence type="ECO:0000313" key="3">
    <source>
        <dbReference type="Proteomes" id="UP001274896"/>
    </source>
</evidence>
<organism evidence="2 3">
    <name type="scientific">Hemibagrus guttatus</name>
    <dbReference type="NCBI Taxonomy" id="175788"/>
    <lineage>
        <taxon>Eukaryota</taxon>
        <taxon>Metazoa</taxon>
        <taxon>Chordata</taxon>
        <taxon>Craniata</taxon>
        <taxon>Vertebrata</taxon>
        <taxon>Euteleostomi</taxon>
        <taxon>Actinopterygii</taxon>
        <taxon>Neopterygii</taxon>
        <taxon>Teleostei</taxon>
        <taxon>Ostariophysi</taxon>
        <taxon>Siluriformes</taxon>
        <taxon>Bagridae</taxon>
        <taxon>Hemibagrus</taxon>
    </lineage>
</organism>
<evidence type="ECO:0000256" key="1">
    <source>
        <dbReference type="SAM" id="MobiDB-lite"/>
    </source>
</evidence>
<reference evidence="2" key="1">
    <citation type="submission" date="2023-06" db="EMBL/GenBank/DDBJ databases">
        <title>Male Hemibagrus guttatus genome.</title>
        <authorList>
            <person name="Bian C."/>
        </authorList>
    </citation>
    <scope>NUCLEOTIDE SEQUENCE</scope>
    <source>
        <strain evidence="2">Male_cb2023</strain>
        <tissue evidence="2">Muscle</tissue>
    </source>
</reference>
<feature type="compositionally biased region" description="Basic and acidic residues" evidence="1">
    <location>
        <begin position="93"/>
        <end position="116"/>
    </location>
</feature>
<comment type="caution">
    <text evidence="2">The sequence shown here is derived from an EMBL/GenBank/DDBJ whole genome shotgun (WGS) entry which is preliminary data.</text>
</comment>
<dbReference type="EMBL" id="JAUCMX010000004">
    <property type="protein sequence ID" value="KAK3547921.1"/>
    <property type="molecule type" value="Genomic_DNA"/>
</dbReference>